<dbReference type="EMBL" id="CAJEUB010000010">
    <property type="protein sequence ID" value="CAD1846037.1"/>
    <property type="molecule type" value="Genomic_DNA"/>
</dbReference>
<sequence>MSKKWDSHAPKGLKVKGDKWSIRLEASKHGIFRLGPFDDMDEAQKVHDFIVHKLGLGKRASPVYLESQLVGTKVHKFCEGMKDEKFMKLLKNNEFYPAYMNFVLDGANKVGNVVGAEDFVLDGANKVGNVVGAEDFVLDAANKVGEVVVTEDFVLDGAKTPTCSQKQTIAKHAM</sequence>
<gene>
    <name evidence="1" type="ORF">CB5_LOCUS29248</name>
</gene>
<reference evidence="1" key="1">
    <citation type="submission" date="2020-07" db="EMBL/GenBank/DDBJ databases">
        <authorList>
            <person name="Lin J."/>
        </authorList>
    </citation>
    <scope>NUCLEOTIDE SEQUENCE</scope>
</reference>
<organism evidence="1">
    <name type="scientific">Ananas comosus var. bracteatus</name>
    <name type="common">red pineapple</name>
    <dbReference type="NCBI Taxonomy" id="296719"/>
    <lineage>
        <taxon>Eukaryota</taxon>
        <taxon>Viridiplantae</taxon>
        <taxon>Streptophyta</taxon>
        <taxon>Embryophyta</taxon>
        <taxon>Tracheophyta</taxon>
        <taxon>Spermatophyta</taxon>
        <taxon>Magnoliopsida</taxon>
        <taxon>Liliopsida</taxon>
        <taxon>Poales</taxon>
        <taxon>Bromeliaceae</taxon>
        <taxon>Bromelioideae</taxon>
        <taxon>Ananas</taxon>
    </lineage>
</organism>
<accession>A0A6V7QT22</accession>
<protein>
    <submittedName>
        <fullName evidence="1">Uncharacterized protein</fullName>
    </submittedName>
</protein>
<dbReference type="AlphaFoldDB" id="A0A6V7QT22"/>
<proteinExistence type="predicted"/>
<name>A0A6V7QT22_ANACO</name>
<evidence type="ECO:0000313" key="1">
    <source>
        <dbReference type="EMBL" id="CAD1846037.1"/>
    </source>
</evidence>